<keyword evidence="11" id="KW-0472">Membrane</keyword>
<dbReference type="Proteomes" id="UP000236161">
    <property type="component" value="Unassembled WGS sequence"/>
</dbReference>
<evidence type="ECO:0000256" key="13">
    <source>
        <dbReference type="SAM" id="MobiDB-lite"/>
    </source>
</evidence>
<organism evidence="15 16">
    <name type="scientific">Apostasia shenzhenica</name>
    <dbReference type="NCBI Taxonomy" id="1088818"/>
    <lineage>
        <taxon>Eukaryota</taxon>
        <taxon>Viridiplantae</taxon>
        <taxon>Streptophyta</taxon>
        <taxon>Embryophyta</taxon>
        <taxon>Tracheophyta</taxon>
        <taxon>Spermatophyta</taxon>
        <taxon>Magnoliopsida</taxon>
        <taxon>Liliopsida</taxon>
        <taxon>Asparagales</taxon>
        <taxon>Orchidaceae</taxon>
        <taxon>Apostasioideae</taxon>
        <taxon>Apostasia</taxon>
    </lineage>
</organism>
<dbReference type="OrthoDB" id="8062037at2759"/>
<dbReference type="PROSITE" id="PS50089">
    <property type="entry name" value="ZF_RING_2"/>
    <property type="match status" value="1"/>
</dbReference>
<keyword evidence="16" id="KW-1185">Reference proteome</keyword>
<keyword evidence="5" id="KW-0812">Transmembrane</keyword>
<dbReference type="InterPro" id="IPR001841">
    <property type="entry name" value="Znf_RING"/>
</dbReference>
<dbReference type="STRING" id="1088818.A0A2I0B9Y7"/>
<evidence type="ECO:0000256" key="10">
    <source>
        <dbReference type="ARBA" id="ARBA00022989"/>
    </source>
</evidence>
<evidence type="ECO:0000256" key="2">
    <source>
        <dbReference type="ARBA" id="ARBA00004141"/>
    </source>
</evidence>
<evidence type="ECO:0000256" key="6">
    <source>
        <dbReference type="ARBA" id="ARBA00022723"/>
    </source>
</evidence>
<dbReference type="GO" id="GO:0061630">
    <property type="term" value="F:ubiquitin protein ligase activity"/>
    <property type="evidence" value="ECO:0007669"/>
    <property type="project" value="UniProtKB-EC"/>
</dbReference>
<evidence type="ECO:0000259" key="14">
    <source>
        <dbReference type="PROSITE" id="PS50089"/>
    </source>
</evidence>
<evidence type="ECO:0000256" key="1">
    <source>
        <dbReference type="ARBA" id="ARBA00000900"/>
    </source>
</evidence>
<dbReference type="EC" id="2.3.2.27" evidence="3"/>
<keyword evidence="10" id="KW-1133">Transmembrane helix</keyword>
<accession>A0A2I0B9Y7</accession>
<dbReference type="AlphaFoldDB" id="A0A2I0B9Y7"/>
<dbReference type="GO" id="GO:0006511">
    <property type="term" value="P:ubiquitin-dependent protein catabolic process"/>
    <property type="evidence" value="ECO:0007669"/>
    <property type="project" value="TreeGrafter"/>
</dbReference>
<dbReference type="GO" id="GO:0016020">
    <property type="term" value="C:membrane"/>
    <property type="evidence" value="ECO:0007669"/>
    <property type="project" value="UniProtKB-SubCell"/>
</dbReference>
<keyword evidence="7 12" id="KW-0863">Zinc-finger</keyword>
<evidence type="ECO:0000256" key="8">
    <source>
        <dbReference type="ARBA" id="ARBA00022786"/>
    </source>
</evidence>
<evidence type="ECO:0000256" key="7">
    <source>
        <dbReference type="ARBA" id="ARBA00022771"/>
    </source>
</evidence>
<dbReference type="Gene3D" id="3.30.40.10">
    <property type="entry name" value="Zinc/RING finger domain, C3HC4 (zinc finger)"/>
    <property type="match status" value="1"/>
</dbReference>
<sequence>MIEKSLPLTSAGNSRSRTDSNGSSSSPQWNHHQRSHPPVPRPLYSQLADLHLPEEEAGICLPWRLFEERVRSGPFGLFHFPSLPHAPARILIIDGNINGEIINPQLRQFIRESPPRISREWRLSWAPEPEDPGLTETEFKKAMKKLRKQTYDPPLPKKKEWKRGLFPMSNSREQQVKTDEKLCSVCLEEFEAGEQVLMTPCDHMFHYHCLVPWVKSHGKCPVCRLKLCDREEVSGAQRSSYNSSSSGSAVGGDDLVLELLALVRAMEEAFAWINLSHN</sequence>
<dbReference type="Pfam" id="PF13639">
    <property type="entry name" value="zf-RING_2"/>
    <property type="match status" value="1"/>
</dbReference>
<keyword evidence="4" id="KW-0808">Transferase</keyword>
<dbReference type="GO" id="GO:0000325">
    <property type="term" value="C:plant-type vacuole"/>
    <property type="evidence" value="ECO:0007669"/>
    <property type="project" value="TreeGrafter"/>
</dbReference>
<evidence type="ECO:0000256" key="11">
    <source>
        <dbReference type="ARBA" id="ARBA00023136"/>
    </source>
</evidence>
<keyword evidence="8" id="KW-0833">Ubl conjugation pathway</keyword>
<name>A0A2I0B9Y7_9ASPA</name>
<dbReference type="EMBL" id="KZ451903">
    <property type="protein sequence ID" value="PKA64606.1"/>
    <property type="molecule type" value="Genomic_DNA"/>
</dbReference>
<dbReference type="CDD" id="cd16454">
    <property type="entry name" value="RING-H2_PA-TM-RING"/>
    <property type="match status" value="1"/>
</dbReference>
<evidence type="ECO:0000313" key="16">
    <source>
        <dbReference type="Proteomes" id="UP000236161"/>
    </source>
</evidence>
<comment type="catalytic activity">
    <reaction evidence="1">
        <text>S-ubiquitinyl-[E2 ubiquitin-conjugating enzyme]-L-cysteine + [acceptor protein]-L-lysine = [E2 ubiquitin-conjugating enzyme]-L-cysteine + N(6)-ubiquitinyl-[acceptor protein]-L-lysine.</text>
        <dbReference type="EC" id="2.3.2.27"/>
    </reaction>
</comment>
<dbReference type="InterPro" id="IPR013083">
    <property type="entry name" value="Znf_RING/FYVE/PHD"/>
</dbReference>
<evidence type="ECO:0000256" key="3">
    <source>
        <dbReference type="ARBA" id="ARBA00012483"/>
    </source>
</evidence>
<dbReference type="PANTHER" id="PTHR45977:SF13">
    <property type="entry name" value="GB|AAF27103.1"/>
    <property type="match status" value="1"/>
</dbReference>
<dbReference type="SMART" id="SM00184">
    <property type="entry name" value="RING"/>
    <property type="match status" value="1"/>
</dbReference>
<evidence type="ECO:0000256" key="5">
    <source>
        <dbReference type="ARBA" id="ARBA00022692"/>
    </source>
</evidence>
<evidence type="ECO:0000256" key="12">
    <source>
        <dbReference type="PROSITE-ProRule" id="PRU00175"/>
    </source>
</evidence>
<keyword evidence="9" id="KW-0862">Zinc</keyword>
<feature type="compositionally biased region" description="Low complexity" evidence="13">
    <location>
        <begin position="12"/>
        <end position="26"/>
    </location>
</feature>
<dbReference type="GO" id="GO:0008270">
    <property type="term" value="F:zinc ion binding"/>
    <property type="evidence" value="ECO:0007669"/>
    <property type="project" value="UniProtKB-KW"/>
</dbReference>
<evidence type="ECO:0000256" key="9">
    <source>
        <dbReference type="ARBA" id="ARBA00022833"/>
    </source>
</evidence>
<dbReference type="PANTHER" id="PTHR45977">
    <property type="entry name" value="TARGET OF ERK KINASE MPK-1"/>
    <property type="match status" value="1"/>
</dbReference>
<proteinExistence type="predicted"/>
<keyword evidence="6" id="KW-0479">Metal-binding</keyword>
<evidence type="ECO:0000256" key="4">
    <source>
        <dbReference type="ARBA" id="ARBA00022679"/>
    </source>
</evidence>
<dbReference type="SUPFAM" id="SSF57850">
    <property type="entry name" value="RING/U-box"/>
    <property type="match status" value="1"/>
</dbReference>
<feature type="region of interest" description="Disordered" evidence="13">
    <location>
        <begin position="1"/>
        <end position="42"/>
    </location>
</feature>
<dbReference type="GO" id="GO:0016567">
    <property type="term" value="P:protein ubiquitination"/>
    <property type="evidence" value="ECO:0007669"/>
    <property type="project" value="TreeGrafter"/>
</dbReference>
<reference evidence="15 16" key="1">
    <citation type="journal article" date="2017" name="Nature">
        <title>The Apostasia genome and the evolution of orchids.</title>
        <authorList>
            <person name="Zhang G.Q."/>
            <person name="Liu K.W."/>
            <person name="Li Z."/>
            <person name="Lohaus R."/>
            <person name="Hsiao Y.Y."/>
            <person name="Niu S.C."/>
            <person name="Wang J.Y."/>
            <person name="Lin Y.C."/>
            <person name="Xu Q."/>
            <person name="Chen L.J."/>
            <person name="Yoshida K."/>
            <person name="Fujiwara S."/>
            <person name="Wang Z.W."/>
            <person name="Zhang Y.Q."/>
            <person name="Mitsuda N."/>
            <person name="Wang M."/>
            <person name="Liu G.H."/>
            <person name="Pecoraro L."/>
            <person name="Huang H.X."/>
            <person name="Xiao X.J."/>
            <person name="Lin M."/>
            <person name="Wu X.Y."/>
            <person name="Wu W.L."/>
            <person name="Chen Y.Y."/>
            <person name="Chang S.B."/>
            <person name="Sakamoto S."/>
            <person name="Ohme-Takagi M."/>
            <person name="Yagi M."/>
            <person name="Zeng S.J."/>
            <person name="Shen C.Y."/>
            <person name="Yeh C.M."/>
            <person name="Luo Y.B."/>
            <person name="Tsai W.C."/>
            <person name="Van de Peer Y."/>
            <person name="Liu Z.J."/>
        </authorList>
    </citation>
    <scope>NUCLEOTIDE SEQUENCE [LARGE SCALE GENOMIC DNA]</scope>
    <source>
        <strain evidence="16">cv. Shenzhen</strain>
        <tissue evidence="15">Stem</tissue>
    </source>
</reference>
<comment type="subcellular location">
    <subcellularLocation>
        <location evidence="2">Membrane</location>
        <topology evidence="2">Multi-pass membrane protein</topology>
    </subcellularLocation>
</comment>
<protein>
    <recommendedName>
        <fullName evidence="3">RING-type E3 ubiquitin transferase</fullName>
        <ecNumber evidence="3">2.3.2.27</ecNumber>
    </recommendedName>
</protein>
<evidence type="ECO:0000313" key="15">
    <source>
        <dbReference type="EMBL" id="PKA64606.1"/>
    </source>
</evidence>
<feature type="domain" description="RING-type" evidence="14">
    <location>
        <begin position="183"/>
        <end position="224"/>
    </location>
</feature>
<gene>
    <name evidence="15" type="primary">RING1</name>
    <name evidence="15" type="ORF">AXF42_Ash007352</name>
</gene>